<dbReference type="Gene3D" id="2.40.70.10">
    <property type="entry name" value="Acid Proteases"/>
    <property type="match status" value="1"/>
</dbReference>
<feature type="region of interest" description="Disordered" evidence="1">
    <location>
        <begin position="133"/>
        <end position="154"/>
    </location>
</feature>
<name>A0AA88UY78_9ASTE</name>
<feature type="region of interest" description="Disordered" evidence="1">
    <location>
        <begin position="173"/>
        <end position="197"/>
    </location>
</feature>
<dbReference type="PANTHER" id="PTHR12917:SF18">
    <property type="entry name" value="DNA DAMAGE-INDUCIBLE PROTEIN 1-LIKE"/>
    <property type="match status" value="1"/>
</dbReference>
<comment type="caution">
    <text evidence="2">The sequence shown here is derived from an EMBL/GenBank/DDBJ whole genome shotgun (WGS) entry which is preliminary data.</text>
</comment>
<accession>A0AA88UY78</accession>
<dbReference type="Proteomes" id="UP001188597">
    <property type="component" value="Unassembled WGS sequence"/>
</dbReference>
<dbReference type="GO" id="GO:0004190">
    <property type="term" value="F:aspartic-type endopeptidase activity"/>
    <property type="evidence" value="ECO:0007669"/>
    <property type="project" value="InterPro"/>
</dbReference>
<protein>
    <submittedName>
        <fullName evidence="2">Uncharacterized protein</fullName>
    </submittedName>
</protein>
<dbReference type="Pfam" id="PF13650">
    <property type="entry name" value="Asp_protease_2"/>
    <property type="match status" value="1"/>
</dbReference>
<sequence length="285" mass="31444">MANSKERINALEAQMRDMFKSDHYASGCSRHPEWESKFRELQDRVEHNARHAEVIDWESKFQELQDRVELLSRAMVNTPAGGFKAKSDASTSGEVKKPSFRGYFLCQGPYVIANCPQRQMMNAFFDNIGLVQQGEQSGSQSGQPPTDEPDTQDYEKEDVVGAFPQWCNAVTTQVGNPEENLSGEKPKDMSPKRKGDVPGKGLMYVDIKVNGKAINAMVDTGATHNYISSTEVERLGLTLEKGCGRVKAINTAAQPVAGIARSVLIKVGPYEGRTNFSVVTMDDSS</sequence>
<organism evidence="2 3">
    <name type="scientific">Escallonia herrerae</name>
    <dbReference type="NCBI Taxonomy" id="1293975"/>
    <lineage>
        <taxon>Eukaryota</taxon>
        <taxon>Viridiplantae</taxon>
        <taxon>Streptophyta</taxon>
        <taxon>Embryophyta</taxon>
        <taxon>Tracheophyta</taxon>
        <taxon>Spermatophyta</taxon>
        <taxon>Magnoliopsida</taxon>
        <taxon>eudicotyledons</taxon>
        <taxon>Gunneridae</taxon>
        <taxon>Pentapetalae</taxon>
        <taxon>asterids</taxon>
        <taxon>campanulids</taxon>
        <taxon>Escalloniales</taxon>
        <taxon>Escalloniaceae</taxon>
        <taxon>Escallonia</taxon>
    </lineage>
</organism>
<keyword evidence="3" id="KW-1185">Reference proteome</keyword>
<evidence type="ECO:0000256" key="1">
    <source>
        <dbReference type="SAM" id="MobiDB-lite"/>
    </source>
</evidence>
<dbReference type="AlphaFoldDB" id="A0AA88UY78"/>
<dbReference type="EMBL" id="JAVXUP010003827">
    <property type="protein sequence ID" value="KAK2998072.1"/>
    <property type="molecule type" value="Genomic_DNA"/>
</dbReference>
<gene>
    <name evidence="2" type="ORF">RJ639_026404</name>
</gene>
<dbReference type="GO" id="GO:0006508">
    <property type="term" value="P:proteolysis"/>
    <property type="evidence" value="ECO:0007669"/>
    <property type="project" value="InterPro"/>
</dbReference>
<dbReference type="CDD" id="cd05483">
    <property type="entry name" value="retropepsin_like_bacteria"/>
    <property type="match status" value="1"/>
</dbReference>
<evidence type="ECO:0000313" key="2">
    <source>
        <dbReference type="EMBL" id="KAK2998072.1"/>
    </source>
</evidence>
<evidence type="ECO:0000313" key="3">
    <source>
        <dbReference type="Proteomes" id="UP001188597"/>
    </source>
</evidence>
<feature type="compositionally biased region" description="Low complexity" evidence="1">
    <location>
        <begin position="133"/>
        <end position="143"/>
    </location>
</feature>
<feature type="compositionally biased region" description="Basic and acidic residues" evidence="1">
    <location>
        <begin position="182"/>
        <end position="197"/>
    </location>
</feature>
<dbReference type="PANTHER" id="PTHR12917">
    <property type="entry name" value="ASPARTYL PROTEASE DDI-RELATED"/>
    <property type="match status" value="1"/>
</dbReference>
<dbReference type="SUPFAM" id="SSF50630">
    <property type="entry name" value="Acid proteases"/>
    <property type="match status" value="1"/>
</dbReference>
<dbReference type="InterPro" id="IPR001969">
    <property type="entry name" value="Aspartic_peptidase_AS"/>
</dbReference>
<proteinExistence type="predicted"/>
<reference evidence="2" key="1">
    <citation type="submission" date="2022-12" db="EMBL/GenBank/DDBJ databases">
        <title>Draft genome assemblies for two species of Escallonia (Escalloniales).</title>
        <authorList>
            <person name="Chanderbali A."/>
            <person name="Dervinis C."/>
            <person name="Anghel I."/>
            <person name="Soltis D."/>
            <person name="Soltis P."/>
            <person name="Zapata F."/>
        </authorList>
    </citation>
    <scope>NUCLEOTIDE SEQUENCE</scope>
    <source>
        <strain evidence="2">UCBG64.0493</strain>
        <tissue evidence="2">Leaf</tissue>
    </source>
</reference>
<dbReference type="InterPro" id="IPR034122">
    <property type="entry name" value="Retropepsin-like_bacterial"/>
</dbReference>
<dbReference type="InterPro" id="IPR021109">
    <property type="entry name" value="Peptidase_aspartic_dom_sf"/>
</dbReference>
<dbReference type="PROSITE" id="PS00141">
    <property type="entry name" value="ASP_PROTEASE"/>
    <property type="match status" value="1"/>
</dbReference>